<keyword evidence="1" id="KW-0812">Transmembrane</keyword>
<reference evidence="2 3" key="1">
    <citation type="journal article" date="2000" name="DNA Res.">
        <title>Complete genome structure of the nitrogen-fixing symbiotic bacterium Mesorhizobium loti.</title>
        <authorList>
            <person name="Kaneko T."/>
            <person name="Nakamura Y."/>
            <person name="Sato S."/>
            <person name="Asamizu E."/>
            <person name="Kato T."/>
            <person name="Sasamoto S."/>
            <person name="Watanabe A."/>
            <person name="Idesawa K."/>
            <person name="Ishikawa A."/>
            <person name="Kawashima K."/>
            <person name="Kimura T."/>
            <person name="Kishida Y."/>
            <person name="Kiyokawa C."/>
            <person name="Kohara M."/>
            <person name="Matsumoto M."/>
            <person name="Matsuno A."/>
            <person name="Mochizuki Y."/>
            <person name="Nakayama S."/>
            <person name="Nakazaki N."/>
            <person name="Shimpo S."/>
            <person name="Sugimoto M."/>
            <person name="Takeuchi C."/>
            <person name="Yamada M."/>
            <person name="Tabata S."/>
        </authorList>
    </citation>
    <scope>NUCLEOTIDE SEQUENCE [LARGE SCALE GENOMIC DNA]</scope>
    <source>
        <strain evidence="3">LMG 29417 / CECT 9101 / MAFF 303099</strain>
    </source>
</reference>
<sequence length="192" mass="21210">MVETSGLWVMSAYLVAGLLGAFVLYLASLFLRRKSPSTPVVGQPSGQAAFTAVSRDSSRLTKVKLVPSYGYQPLATLDHDVVEGIEPDRLVLTARLNDGLDAWRDNYGEIAPEDLNLSADLCRALNDWNWDYQTFFNEIDPTDPHCTPEHEAAHEAEGRDLALRVQRERPDLTVFVAEPGGDLVEIRALGRG</sequence>
<protein>
    <submittedName>
        <fullName evidence="2">Mlr4671 protein</fullName>
    </submittedName>
</protein>
<evidence type="ECO:0000313" key="2">
    <source>
        <dbReference type="EMBL" id="BAB51274.1"/>
    </source>
</evidence>
<gene>
    <name evidence="2" type="ordered locus">mlr4671</name>
</gene>
<dbReference type="KEGG" id="mlo:mlr4671"/>
<dbReference type="PATRIC" id="fig|266835.9.peg.3695"/>
<keyword evidence="1" id="KW-0472">Membrane</keyword>
<evidence type="ECO:0000256" key="1">
    <source>
        <dbReference type="SAM" id="Phobius"/>
    </source>
</evidence>
<name>Q98DJ7_RHILO</name>
<keyword evidence="1" id="KW-1133">Transmembrane helix</keyword>
<dbReference type="RefSeq" id="WP_010912616.1">
    <property type="nucleotide sequence ID" value="NC_002678.2"/>
</dbReference>
<dbReference type="AlphaFoldDB" id="Q98DJ7"/>
<dbReference type="EMBL" id="BA000012">
    <property type="protein sequence ID" value="BAB51274.1"/>
    <property type="molecule type" value="Genomic_DNA"/>
</dbReference>
<dbReference type="Proteomes" id="UP000000552">
    <property type="component" value="Chromosome"/>
</dbReference>
<proteinExistence type="predicted"/>
<feature type="transmembrane region" description="Helical" evidence="1">
    <location>
        <begin position="6"/>
        <end position="27"/>
    </location>
</feature>
<dbReference type="HOGENOM" id="CLU_1414169_0_0_5"/>
<organism evidence="2 3">
    <name type="scientific">Mesorhizobium japonicum (strain LMG 29417 / CECT 9101 / MAFF 303099)</name>
    <name type="common">Mesorhizobium loti (strain MAFF 303099)</name>
    <dbReference type="NCBI Taxonomy" id="266835"/>
    <lineage>
        <taxon>Bacteria</taxon>
        <taxon>Pseudomonadati</taxon>
        <taxon>Pseudomonadota</taxon>
        <taxon>Alphaproteobacteria</taxon>
        <taxon>Hyphomicrobiales</taxon>
        <taxon>Phyllobacteriaceae</taxon>
        <taxon>Mesorhizobium</taxon>
    </lineage>
</organism>
<evidence type="ECO:0000313" key="3">
    <source>
        <dbReference type="Proteomes" id="UP000000552"/>
    </source>
</evidence>
<accession>Q98DJ7</accession>